<proteinExistence type="predicted"/>
<dbReference type="InterPro" id="IPR032599">
    <property type="entry name" value="YcdB/YcdC_rep_domain"/>
</dbReference>
<comment type="caution">
    <text evidence="3">The sequence shown here is derived from an EMBL/GenBank/DDBJ whole genome shotgun (WGS) entry which is preliminary data.</text>
</comment>
<sequence length="771" mass="88204">MKNKKLISLVITGAIMVGYTPSIFALETQKVVEPAKVEDKLIAAATKISKEEAIKISKEILKTYFNTEIDEKKFNYNINLREDYYNRGKDNFIWDISWNMNSAKQYFNSWASINANDGKVISINIYKGNAGETPSISKITEEEAKKVAENFIKKINPKEFKEVQLNDNAIASSPYDLYNYNFNFIRKANGITFDGNYITVQVNGAASEVTGYNFNWDDNIQLPSKDADIDVNKANKLLKDNIKMNLNYRIPVDKYGQYDNVLTPKLVYVPTFKDGQMVDAKDGKLINPNVAGDGKVTYRDLTEKEKEEFYSKSKEVKNFEKELDRESAEKIIKQTLKDVYSKDLEISNISYRDVQNNYGYYQGNNKAWSATFKGVGGNNYTPDDGFIEINAENGAILSIRRYYYPEKVVVKPTVSKEDAYKKAIELIGKYYPDKVKQIKTEQSFYDQTYYINGKESAIPRYYFNFARSVNGITFMENNISVAIDSETGELLEISCNWSNDIKFPTITRIVSEDEAKELYANTYSTELQYSKVNVSKDTKKPVFEAKLVYKPVSKLNGNLYGEYINIDAVTGRPVDYSGNEIDNNINAFKEKIKGNKYEKELLLLAKSSIIDTKTFDSSKVATRLDLIKMLVNAKGYRPYILRDIEDLKFKSGYQKGEENYNYLQMAVSYNIIENTEGDIDFKAELTREEVAKYLVKALGYEDLAKVNKIFVLQNKDSNEVDQNLKGYVSIVEGLNLMDLKDGNFKPKEKTTMLELAVSVYNSLGKLQRAMY</sequence>
<evidence type="ECO:0000313" key="3">
    <source>
        <dbReference type="EMBL" id="KOA18194.1"/>
    </source>
</evidence>
<dbReference type="AlphaFoldDB" id="A0A0L6Z5F5"/>
<dbReference type="Proteomes" id="UP000037043">
    <property type="component" value="Unassembled WGS sequence"/>
</dbReference>
<dbReference type="PROSITE" id="PS51272">
    <property type="entry name" value="SLH"/>
    <property type="match status" value="1"/>
</dbReference>
<protein>
    <submittedName>
        <fullName evidence="3">Peptidase propeptide and YPEB domain protein</fullName>
    </submittedName>
</protein>
<dbReference type="InterPro" id="IPR001119">
    <property type="entry name" value="SLH_dom"/>
</dbReference>
<evidence type="ECO:0000259" key="2">
    <source>
        <dbReference type="PROSITE" id="PS51272"/>
    </source>
</evidence>
<accession>A0A0L6Z5F5</accession>
<dbReference type="RefSeq" id="WP_052222545.1">
    <property type="nucleotide sequence ID" value="NZ_LHUR01000042.1"/>
</dbReference>
<evidence type="ECO:0000256" key="1">
    <source>
        <dbReference type="ARBA" id="ARBA00022737"/>
    </source>
</evidence>
<dbReference type="PATRIC" id="fig|1121318.3.peg.3086"/>
<gene>
    <name evidence="3" type="ORF">CLHOM_30720</name>
</gene>
<keyword evidence="1" id="KW-0677">Repeat</keyword>
<keyword evidence="4" id="KW-1185">Reference proteome</keyword>
<dbReference type="EMBL" id="LHUR01000042">
    <property type="protein sequence ID" value="KOA18194.1"/>
    <property type="molecule type" value="Genomic_DNA"/>
</dbReference>
<reference evidence="4" key="1">
    <citation type="submission" date="2015-08" db="EMBL/GenBank/DDBJ databases">
        <title>Genome sequence of the strict anaerobe Clostridium homopropionicum LuHBu1 (DSM 5847T).</title>
        <authorList>
            <person name="Poehlein A."/>
            <person name="Beck M."/>
            <person name="Schiel-Bengelsdorf B."/>
            <person name="Bengelsdorf F.R."/>
            <person name="Daniel R."/>
            <person name="Duerre P."/>
        </authorList>
    </citation>
    <scope>NUCLEOTIDE SEQUENCE [LARGE SCALE GENOMIC DNA]</scope>
    <source>
        <strain evidence="4">DSM 5847</strain>
    </source>
</reference>
<feature type="domain" description="SLH" evidence="2">
    <location>
        <begin position="646"/>
        <end position="708"/>
    </location>
</feature>
<evidence type="ECO:0000313" key="4">
    <source>
        <dbReference type="Proteomes" id="UP000037043"/>
    </source>
</evidence>
<organism evidence="3 4">
    <name type="scientific">Clostridium homopropionicum DSM 5847</name>
    <dbReference type="NCBI Taxonomy" id="1121318"/>
    <lineage>
        <taxon>Bacteria</taxon>
        <taxon>Bacillati</taxon>
        <taxon>Bacillota</taxon>
        <taxon>Clostridia</taxon>
        <taxon>Eubacteriales</taxon>
        <taxon>Clostridiaceae</taxon>
        <taxon>Clostridium</taxon>
    </lineage>
</organism>
<name>A0A0L6Z5F5_9CLOT</name>
<dbReference type="STRING" id="36844.SAMN04488501_101409"/>
<dbReference type="Pfam" id="PF16244">
    <property type="entry name" value="DUF4901"/>
    <property type="match status" value="2"/>
</dbReference>